<dbReference type="OMA" id="CNIAIPS"/>
<dbReference type="PANTHER" id="PTHR24320">
    <property type="entry name" value="RETINOL DEHYDROGENASE"/>
    <property type="match status" value="1"/>
</dbReference>
<keyword evidence="3" id="KW-0560">Oxidoreductase</keyword>
<dbReference type="SUPFAM" id="SSF51735">
    <property type="entry name" value="NAD(P)-binding Rossmann-fold domains"/>
    <property type="match status" value="1"/>
</dbReference>
<dbReference type="STRING" id="945553.A0A0D2NWD4"/>
<dbReference type="InterPro" id="IPR002347">
    <property type="entry name" value="SDR_fam"/>
</dbReference>
<comment type="similarity">
    <text evidence="1 4">Belongs to the short-chain dehydrogenases/reductases (SDR) family.</text>
</comment>
<evidence type="ECO:0000256" key="4">
    <source>
        <dbReference type="RuleBase" id="RU000363"/>
    </source>
</evidence>
<gene>
    <name evidence="5" type="ORF">HYPSUDRAFT_40211</name>
</gene>
<evidence type="ECO:0000313" key="6">
    <source>
        <dbReference type="Proteomes" id="UP000054270"/>
    </source>
</evidence>
<dbReference type="PRINTS" id="PR00080">
    <property type="entry name" value="SDRFAMILY"/>
</dbReference>
<evidence type="ECO:0000256" key="1">
    <source>
        <dbReference type="ARBA" id="ARBA00006484"/>
    </source>
</evidence>
<dbReference type="PRINTS" id="PR00081">
    <property type="entry name" value="GDHRDH"/>
</dbReference>
<dbReference type="GO" id="GO:0016491">
    <property type="term" value="F:oxidoreductase activity"/>
    <property type="evidence" value="ECO:0007669"/>
    <property type="project" value="UniProtKB-KW"/>
</dbReference>
<reference evidence="6" key="1">
    <citation type="submission" date="2014-04" db="EMBL/GenBank/DDBJ databases">
        <title>Evolutionary Origins and Diversification of the Mycorrhizal Mutualists.</title>
        <authorList>
            <consortium name="DOE Joint Genome Institute"/>
            <consortium name="Mycorrhizal Genomics Consortium"/>
            <person name="Kohler A."/>
            <person name="Kuo A."/>
            <person name="Nagy L.G."/>
            <person name="Floudas D."/>
            <person name="Copeland A."/>
            <person name="Barry K.W."/>
            <person name="Cichocki N."/>
            <person name="Veneault-Fourrey C."/>
            <person name="LaButti K."/>
            <person name="Lindquist E.A."/>
            <person name="Lipzen A."/>
            <person name="Lundell T."/>
            <person name="Morin E."/>
            <person name="Murat C."/>
            <person name="Riley R."/>
            <person name="Ohm R."/>
            <person name="Sun H."/>
            <person name="Tunlid A."/>
            <person name="Henrissat B."/>
            <person name="Grigoriev I.V."/>
            <person name="Hibbett D.S."/>
            <person name="Martin F."/>
        </authorList>
    </citation>
    <scope>NUCLEOTIDE SEQUENCE [LARGE SCALE GENOMIC DNA]</scope>
    <source>
        <strain evidence="6">FD-334 SS-4</strain>
    </source>
</reference>
<accession>A0A0D2NWD4</accession>
<evidence type="ECO:0000313" key="5">
    <source>
        <dbReference type="EMBL" id="KJA23089.1"/>
    </source>
</evidence>
<dbReference type="Proteomes" id="UP000054270">
    <property type="component" value="Unassembled WGS sequence"/>
</dbReference>
<proteinExistence type="inferred from homology"/>
<name>A0A0D2NWD4_HYPSF</name>
<evidence type="ECO:0000256" key="2">
    <source>
        <dbReference type="ARBA" id="ARBA00022857"/>
    </source>
</evidence>
<sequence length="314" mass="33741">MGSGTSILSQVFPARSKFSVEDIPDLTGKIIIVTGTSAGIGKATAKALLAHNAKVYIATYNEEKSAKVISDLKAETGKEAIFLKLDLSDFKSIKAAADEFKSKEAELHVLFNNAGLYIPPIDQFTEQGYDAQFGVNVVGHFYFTQLLLPVLLAGAQSSADKKARVVNTSSITSTTVHGIDFNTLKDSPARQKLGLAALYSQSKLGNILFSNELARRYGEQGIVSTSLHPGIIRSEGLRHAGGLNKFVVNLIGYDISFGALTQLWAGTSPEGAELNGKVCLIPWARVGVPNEAGQNAELAQELWKWSEEQLAQNA</sequence>
<dbReference type="EMBL" id="KN817545">
    <property type="protein sequence ID" value="KJA23089.1"/>
    <property type="molecule type" value="Genomic_DNA"/>
</dbReference>
<dbReference type="InterPro" id="IPR036291">
    <property type="entry name" value="NAD(P)-bd_dom_sf"/>
</dbReference>
<dbReference type="AlphaFoldDB" id="A0A0D2NWD4"/>
<evidence type="ECO:0000256" key="3">
    <source>
        <dbReference type="ARBA" id="ARBA00023002"/>
    </source>
</evidence>
<dbReference type="Gene3D" id="3.40.50.720">
    <property type="entry name" value="NAD(P)-binding Rossmann-like Domain"/>
    <property type="match status" value="1"/>
</dbReference>
<dbReference type="OrthoDB" id="191139at2759"/>
<keyword evidence="2" id="KW-0521">NADP</keyword>
<dbReference type="PANTHER" id="PTHR24320:SF236">
    <property type="entry name" value="SHORT-CHAIN DEHYDROGENASE-RELATED"/>
    <property type="match status" value="1"/>
</dbReference>
<keyword evidence="6" id="KW-1185">Reference proteome</keyword>
<protein>
    <recommendedName>
        <fullName evidence="7">NAD(P)-binding protein</fullName>
    </recommendedName>
</protein>
<dbReference type="Pfam" id="PF00106">
    <property type="entry name" value="adh_short"/>
    <property type="match status" value="1"/>
</dbReference>
<evidence type="ECO:0008006" key="7">
    <source>
        <dbReference type="Google" id="ProtNLM"/>
    </source>
</evidence>
<organism evidence="5 6">
    <name type="scientific">Hypholoma sublateritium (strain FD-334 SS-4)</name>
    <dbReference type="NCBI Taxonomy" id="945553"/>
    <lineage>
        <taxon>Eukaryota</taxon>
        <taxon>Fungi</taxon>
        <taxon>Dikarya</taxon>
        <taxon>Basidiomycota</taxon>
        <taxon>Agaricomycotina</taxon>
        <taxon>Agaricomycetes</taxon>
        <taxon>Agaricomycetidae</taxon>
        <taxon>Agaricales</taxon>
        <taxon>Agaricineae</taxon>
        <taxon>Strophariaceae</taxon>
        <taxon>Hypholoma</taxon>
    </lineage>
</organism>